<evidence type="ECO:0000256" key="1">
    <source>
        <dbReference type="SAM" id="MobiDB-lite"/>
    </source>
</evidence>
<evidence type="ECO:0000313" key="2">
    <source>
        <dbReference type="EMBL" id="MPC50690.1"/>
    </source>
</evidence>
<feature type="compositionally biased region" description="Low complexity" evidence="1">
    <location>
        <begin position="57"/>
        <end position="69"/>
    </location>
</feature>
<feature type="compositionally biased region" description="Polar residues" evidence="1">
    <location>
        <begin position="7"/>
        <end position="20"/>
    </location>
</feature>
<keyword evidence="3" id="KW-1185">Reference proteome</keyword>
<sequence>MNKRKTSNNASSTCQLSTMHTGGGSGQSLPCTTLPLPLSDQVSSVMEGGPPCDLRGSRPNPSSRSLPPSVTCKGTSLGSYS</sequence>
<feature type="compositionally biased region" description="Polar residues" evidence="1">
    <location>
        <begin position="72"/>
        <end position="81"/>
    </location>
</feature>
<organism evidence="2 3">
    <name type="scientific">Portunus trituberculatus</name>
    <name type="common">Swimming crab</name>
    <name type="synonym">Neptunus trituberculatus</name>
    <dbReference type="NCBI Taxonomy" id="210409"/>
    <lineage>
        <taxon>Eukaryota</taxon>
        <taxon>Metazoa</taxon>
        <taxon>Ecdysozoa</taxon>
        <taxon>Arthropoda</taxon>
        <taxon>Crustacea</taxon>
        <taxon>Multicrustacea</taxon>
        <taxon>Malacostraca</taxon>
        <taxon>Eumalacostraca</taxon>
        <taxon>Eucarida</taxon>
        <taxon>Decapoda</taxon>
        <taxon>Pleocyemata</taxon>
        <taxon>Brachyura</taxon>
        <taxon>Eubrachyura</taxon>
        <taxon>Portunoidea</taxon>
        <taxon>Portunidae</taxon>
        <taxon>Portuninae</taxon>
        <taxon>Portunus</taxon>
    </lineage>
</organism>
<reference evidence="2 3" key="1">
    <citation type="submission" date="2019-05" db="EMBL/GenBank/DDBJ databases">
        <title>Another draft genome of Portunus trituberculatus and its Hox gene families provides insights of decapod evolution.</title>
        <authorList>
            <person name="Jeong J.-H."/>
            <person name="Song I."/>
            <person name="Kim S."/>
            <person name="Choi T."/>
            <person name="Kim D."/>
            <person name="Ryu S."/>
            <person name="Kim W."/>
        </authorList>
    </citation>
    <scope>NUCLEOTIDE SEQUENCE [LARGE SCALE GENOMIC DNA]</scope>
    <source>
        <tissue evidence="2">Muscle</tissue>
    </source>
</reference>
<feature type="compositionally biased region" description="Low complexity" evidence="1">
    <location>
        <begin position="29"/>
        <end position="38"/>
    </location>
</feature>
<protein>
    <submittedName>
        <fullName evidence="2">Uncharacterized protein</fullName>
    </submittedName>
</protein>
<proteinExistence type="predicted"/>
<dbReference type="AlphaFoldDB" id="A0A5B7FSE0"/>
<comment type="caution">
    <text evidence="2">The sequence shown here is derived from an EMBL/GenBank/DDBJ whole genome shotgun (WGS) entry which is preliminary data.</text>
</comment>
<dbReference type="Proteomes" id="UP000324222">
    <property type="component" value="Unassembled WGS sequence"/>
</dbReference>
<dbReference type="EMBL" id="VSRR010009666">
    <property type="protein sequence ID" value="MPC50690.1"/>
    <property type="molecule type" value="Genomic_DNA"/>
</dbReference>
<gene>
    <name evidence="2" type="ORF">E2C01_044519</name>
</gene>
<feature type="region of interest" description="Disordered" evidence="1">
    <location>
        <begin position="1"/>
        <end position="81"/>
    </location>
</feature>
<name>A0A5B7FSE0_PORTR</name>
<accession>A0A5B7FSE0</accession>
<evidence type="ECO:0000313" key="3">
    <source>
        <dbReference type="Proteomes" id="UP000324222"/>
    </source>
</evidence>